<organism evidence="2 3">
    <name type="scientific">Thalassorhabdomicrobium marinisediminis</name>
    <dbReference type="NCBI Taxonomy" id="2170577"/>
    <lineage>
        <taxon>Bacteria</taxon>
        <taxon>Pseudomonadati</taxon>
        <taxon>Pseudomonadota</taxon>
        <taxon>Alphaproteobacteria</taxon>
        <taxon>Rhodobacterales</taxon>
        <taxon>Paracoccaceae</taxon>
        <taxon>Thalassorhabdomicrobium</taxon>
    </lineage>
</organism>
<name>A0A2T7G1D9_9RHOB</name>
<protein>
    <recommendedName>
        <fullName evidence="4">Phosphoribosylamine--glycine ligase</fullName>
    </recommendedName>
</protein>
<feature type="chain" id="PRO_5015543746" description="Phosphoribosylamine--glycine ligase" evidence="1">
    <location>
        <begin position="29"/>
        <end position="85"/>
    </location>
</feature>
<dbReference type="PROSITE" id="PS51257">
    <property type="entry name" value="PROKAR_LIPOPROTEIN"/>
    <property type="match status" value="1"/>
</dbReference>
<evidence type="ECO:0008006" key="4">
    <source>
        <dbReference type="Google" id="ProtNLM"/>
    </source>
</evidence>
<evidence type="ECO:0000313" key="2">
    <source>
        <dbReference type="EMBL" id="PVA08232.1"/>
    </source>
</evidence>
<gene>
    <name evidence="2" type="ORF">DC363_01690</name>
</gene>
<keyword evidence="3" id="KW-1185">Reference proteome</keyword>
<keyword evidence="1" id="KW-0732">Signal</keyword>
<accession>A0A2T7G1D9</accession>
<evidence type="ECO:0000313" key="3">
    <source>
        <dbReference type="Proteomes" id="UP000244817"/>
    </source>
</evidence>
<dbReference type="EMBL" id="QCYG01000001">
    <property type="protein sequence ID" value="PVA08232.1"/>
    <property type="molecule type" value="Genomic_DNA"/>
</dbReference>
<sequence length="85" mass="8977">MRFSGGCWKRRLAVLVVATSWLTGCATAGFEAGGVAACPPVVEYSREFQAQAAEELATLPDGSAVVEMMADYAVMRDQARACVSS</sequence>
<dbReference type="Proteomes" id="UP000244817">
    <property type="component" value="Unassembled WGS sequence"/>
</dbReference>
<proteinExistence type="predicted"/>
<dbReference type="AlphaFoldDB" id="A0A2T7G1D9"/>
<feature type="signal peptide" evidence="1">
    <location>
        <begin position="1"/>
        <end position="28"/>
    </location>
</feature>
<reference evidence="2 3" key="1">
    <citation type="submission" date="2018-04" db="EMBL/GenBank/DDBJ databases">
        <title>Pelagivirga bohaiensis gen. nov., sp. nov., a bacterium isolated from the Bohai Sea.</title>
        <authorList>
            <person name="Ji X."/>
        </authorList>
    </citation>
    <scope>NUCLEOTIDE SEQUENCE [LARGE SCALE GENOMIC DNA]</scope>
    <source>
        <strain evidence="2 3">BH-SD16</strain>
    </source>
</reference>
<evidence type="ECO:0000256" key="1">
    <source>
        <dbReference type="SAM" id="SignalP"/>
    </source>
</evidence>
<comment type="caution">
    <text evidence="2">The sequence shown here is derived from an EMBL/GenBank/DDBJ whole genome shotgun (WGS) entry which is preliminary data.</text>
</comment>